<organism evidence="1 2">
    <name type="scientific">Flagellimonas aurea</name>
    <dbReference type="NCBI Taxonomy" id="2915619"/>
    <lineage>
        <taxon>Bacteria</taxon>
        <taxon>Pseudomonadati</taxon>
        <taxon>Bacteroidota</taxon>
        <taxon>Flavobacteriia</taxon>
        <taxon>Flavobacteriales</taxon>
        <taxon>Flavobacteriaceae</taxon>
        <taxon>Flagellimonas</taxon>
    </lineage>
</organism>
<evidence type="ECO:0000313" key="2">
    <source>
        <dbReference type="Proteomes" id="UP000664044"/>
    </source>
</evidence>
<keyword evidence="2" id="KW-1185">Reference proteome</keyword>
<proteinExistence type="predicted"/>
<dbReference type="RefSeq" id="WP_207031749.1">
    <property type="nucleotide sequence ID" value="NZ_JAFLNL010000002.1"/>
</dbReference>
<reference evidence="1 2" key="1">
    <citation type="submission" date="2021-03" db="EMBL/GenBank/DDBJ databases">
        <title>Muricauda lutimaris sp. nov. and Muricauda ruestringensis sp. nov, two marine members of the Flavobacteriaceae isolated from deep sea sediments of Western Pacific.</title>
        <authorList>
            <person name="Zhao S."/>
            <person name="Liu R."/>
        </authorList>
    </citation>
    <scope>NUCLEOTIDE SEQUENCE [LARGE SCALE GENOMIC DNA]</scope>
    <source>
        <strain evidence="1 2">BC31-1-A7</strain>
    </source>
</reference>
<sequence length="127" mass="15000">MGYQIHIFRPKEANVISYEELKKLIDSDDSLLLSESNINEILWVNHPLGGIDGHTPVLYFEEKRISSRHPDEFVTKKMFDMAQQINAALGDDEEAFDDNYRLEIDKSCENILRRNNRKSNKPKWKFW</sequence>
<comment type="caution">
    <text evidence="1">The sequence shown here is derived from an EMBL/GenBank/DDBJ whole genome shotgun (WGS) entry which is preliminary data.</text>
</comment>
<gene>
    <name evidence="1" type="ORF">J0656_04130</name>
</gene>
<dbReference type="EMBL" id="JAFLNL010000002">
    <property type="protein sequence ID" value="MBO0353195.1"/>
    <property type="molecule type" value="Genomic_DNA"/>
</dbReference>
<evidence type="ECO:0000313" key="1">
    <source>
        <dbReference type="EMBL" id="MBO0353195.1"/>
    </source>
</evidence>
<dbReference type="Proteomes" id="UP000664044">
    <property type="component" value="Unassembled WGS sequence"/>
</dbReference>
<protein>
    <submittedName>
        <fullName evidence="1">Uncharacterized protein</fullName>
    </submittedName>
</protein>
<accession>A0ABS3G1C5</accession>
<name>A0ABS3G1C5_9FLAO</name>